<evidence type="ECO:0000313" key="2">
    <source>
        <dbReference type="Proteomes" id="UP000014680"/>
    </source>
</evidence>
<gene>
    <name evidence="1" type="ORF">EIN_171810</name>
</gene>
<dbReference type="Proteomes" id="UP000014680">
    <property type="component" value="Unassembled WGS sequence"/>
</dbReference>
<dbReference type="PANTHER" id="PTHR45661:SF3">
    <property type="entry name" value="IG-LIKE DOMAIN-CONTAINING PROTEIN"/>
    <property type="match status" value="1"/>
</dbReference>
<accession>A0A0A1TVW7</accession>
<dbReference type="InterPro" id="IPR026906">
    <property type="entry name" value="LRR_5"/>
</dbReference>
<keyword evidence="2" id="KW-1185">Reference proteome</keyword>
<evidence type="ECO:0000313" key="1">
    <source>
        <dbReference type="EMBL" id="ELP84586.1"/>
    </source>
</evidence>
<dbReference type="KEGG" id="eiv:EIN_171810"/>
<sequence>MKKLDRYSAMICSKFLQNENDFINLVSVCKKFQEIPSMFHYNPIPLTTISKKLFSKMESEYIYTPRPNTIIQPSPHETVIWYPVEYDECNPKMDAKHYKRVVFTLSLHKTLEQIPNFVFKVKRGGVSLNREILHKLPSSVRVIGQKWYTFNTLSDVTIPTHITQLDKNAFLLCREVQSVMIPDSVNSIGVSCFQSCDLLKSVVLSSELKSIPSSCFNSCSQLSSVTIPIHVTSFGKQAFDNCRSLERIQIPEGVCEIGDDCFAHCARLREINIPSKIQRIFRDLELTADDSSYFNVEDDIPSNVKRIEVFGLSKASWQNPYKLTTLVIPSTVQIIDSFNFHECSDLKEVVFEMDIIHFEIGALKNLRLLTKVKLPNKLKEVSDEMFSCCQELEEIEIPEQVTSIGVNAFWGCVKLESVKLPKQLEVIHKCAFKLCEELKSIKIPDGVKQVEDSAFERCDALETVYMLNTKPLSEIVIFPIAKVVVKNKENIRSDVNGLLKKEDSCIVV</sequence>
<evidence type="ECO:0008006" key="3">
    <source>
        <dbReference type="Google" id="ProtNLM"/>
    </source>
</evidence>
<organism evidence="1 2">
    <name type="scientific">Entamoeba invadens IP1</name>
    <dbReference type="NCBI Taxonomy" id="370355"/>
    <lineage>
        <taxon>Eukaryota</taxon>
        <taxon>Amoebozoa</taxon>
        <taxon>Evosea</taxon>
        <taxon>Archamoebae</taxon>
        <taxon>Mastigamoebida</taxon>
        <taxon>Entamoebidae</taxon>
        <taxon>Entamoeba</taxon>
    </lineage>
</organism>
<dbReference type="SUPFAM" id="SSF52058">
    <property type="entry name" value="L domain-like"/>
    <property type="match status" value="1"/>
</dbReference>
<protein>
    <recommendedName>
        <fullName evidence="3">Leucine rich repeat containing protein BspA family protein</fullName>
    </recommendedName>
</protein>
<dbReference type="InterPro" id="IPR053139">
    <property type="entry name" value="Surface_bspA-like"/>
</dbReference>
<dbReference type="PANTHER" id="PTHR45661">
    <property type="entry name" value="SURFACE ANTIGEN"/>
    <property type="match status" value="1"/>
</dbReference>
<name>A0A0A1TVW7_ENTIV</name>
<dbReference type="EMBL" id="KB207112">
    <property type="protein sequence ID" value="ELP84586.1"/>
    <property type="molecule type" value="Genomic_DNA"/>
</dbReference>
<dbReference type="RefSeq" id="XP_004183932.1">
    <property type="nucleotide sequence ID" value="XM_004183884.1"/>
</dbReference>
<dbReference type="VEuPathDB" id="AmoebaDB:EIN_171810"/>
<reference evidence="1 2" key="1">
    <citation type="submission" date="2012-10" db="EMBL/GenBank/DDBJ databases">
        <authorList>
            <person name="Zafar N."/>
            <person name="Inman J."/>
            <person name="Hall N."/>
            <person name="Lorenzi H."/>
            <person name="Caler E."/>
        </authorList>
    </citation>
    <scope>NUCLEOTIDE SEQUENCE [LARGE SCALE GENOMIC DNA]</scope>
    <source>
        <strain evidence="1 2">IP1</strain>
    </source>
</reference>
<dbReference type="Pfam" id="PF13306">
    <property type="entry name" value="LRR_5"/>
    <property type="match status" value="2"/>
</dbReference>
<dbReference type="InterPro" id="IPR032675">
    <property type="entry name" value="LRR_dom_sf"/>
</dbReference>
<dbReference type="Gene3D" id="3.80.10.10">
    <property type="entry name" value="Ribonuclease Inhibitor"/>
    <property type="match status" value="2"/>
</dbReference>
<dbReference type="GeneID" id="14883602"/>
<dbReference type="AlphaFoldDB" id="A0A0A1TVW7"/>
<dbReference type="OrthoDB" id="34643at2759"/>
<proteinExistence type="predicted"/>